<comment type="caution">
    <text evidence="3">The sequence shown here is derived from an EMBL/GenBank/DDBJ whole genome shotgun (WGS) entry which is preliminary data.</text>
</comment>
<dbReference type="PANTHER" id="PTHR47331:SF6">
    <property type="entry name" value="DOUBLECORTIN DOMAIN-CONTAINING PROTEIN"/>
    <property type="match status" value="1"/>
</dbReference>
<reference evidence="3" key="1">
    <citation type="submission" date="2023-08" db="EMBL/GenBank/DDBJ databases">
        <title>Pelteobagrus vachellii genome.</title>
        <authorList>
            <person name="Liu H."/>
        </authorList>
    </citation>
    <scope>NUCLEOTIDE SEQUENCE</scope>
    <source>
        <strain evidence="3">PRFRI_2022a</strain>
        <tissue evidence="3">Muscle</tissue>
    </source>
</reference>
<protein>
    <submittedName>
        <fullName evidence="3">Uncharacterized protein</fullName>
    </submittedName>
</protein>
<organism evidence="3 4">
    <name type="scientific">Tachysurus vachellii</name>
    <name type="common">Darkbarbel catfish</name>
    <name type="synonym">Pelteobagrus vachellii</name>
    <dbReference type="NCBI Taxonomy" id="175792"/>
    <lineage>
        <taxon>Eukaryota</taxon>
        <taxon>Metazoa</taxon>
        <taxon>Chordata</taxon>
        <taxon>Craniata</taxon>
        <taxon>Vertebrata</taxon>
        <taxon>Euteleostomi</taxon>
        <taxon>Actinopterygii</taxon>
        <taxon>Neopterygii</taxon>
        <taxon>Teleostei</taxon>
        <taxon>Ostariophysi</taxon>
        <taxon>Siluriformes</taxon>
        <taxon>Bagridae</taxon>
        <taxon>Tachysurus</taxon>
    </lineage>
</organism>
<feature type="compositionally biased region" description="Low complexity" evidence="2">
    <location>
        <begin position="14"/>
        <end position="27"/>
    </location>
</feature>
<name>A0AA88MIE5_TACVA</name>
<evidence type="ECO:0000313" key="4">
    <source>
        <dbReference type="Proteomes" id="UP001187315"/>
    </source>
</evidence>
<keyword evidence="4" id="KW-1185">Reference proteome</keyword>
<accession>A0AA88MIE5</accession>
<feature type="coiled-coil region" evidence="1">
    <location>
        <begin position="33"/>
        <end position="94"/>
    </location>
</feature>
<evidence type="ECO:0000256" key="2">
    <source>
        <dbReference type="SAM" id="MobiDB-lite"/>
    </source>
</evidence>
<proteinExistence type="predicted"/>
<dbReference type="AlphaFoldDB" id="A0AA88MIE5"/>
<keyword evidence="1" id="KW-0175">Coiled coil</keyword>
<evidence type="ECO:0000256" key="1">
    <source>
        <dbReference type="SAM" id="Coils"/>
    </source>
</evidence>
<dbReference type="Proteomes" id="UP001187315">
    <property type="component" value="Unassembled WGS sequence"/>
</dbReference>
<feature type="region of interest" description="Disordered" evidence="2">
    <location>
        <begin position="1"/>
        <end position="27"/>
    </location>
</feature>
<dbReference type="PANTHER" id="PTHR47331">
    <property type="entry name" value="PHD-TYPE DOMAIN-CONTAINING PROTEIN"/>
    <property type="match status" value="1"/>
</dbReference>
<sequence length="427" mass="48037">MLKAQDEVVETRSRCSASSTRSTRSSASVAALKARAKAEAVQAQVVYAEEEAEVMKQQAEMQAQLPILKIKKEAAAAAAEAEILEAAAQFEEQQPYSKEHPCDNPMDSKEKVQNFIDSQVFLQSNQVPSQPQMSITNPFYHHDNTGADPSASPYITPVIKQENLQHRQWPSMYISTPHPNVAHPVLNHQHQSFSATSLNPQQTSTVNDMAKYLMKHELMSATLQTFDDDPQNYRSWKSSFLNVIKDLSLSPKEELDLLVKWLGPKSNQQAKRISAAQINDATEALNMIWQRLEDTYGAPEVIEHTLFQKVENFPKITARDASKLTELGDLLLELQLAKAEGYSPGLVFLDTAHGVNPIVEKLPYFLQERWISHASKYKVDYDATFPPFSTFSTFVREQARIRNDPSFSFLSAAQPKFDRPVKTVLAL</sequence>
<dbReference type="EMBL" id="JAVHJS010000013">
    <property type="protein sequence ID" value="KAK2838870.1"/>
    <property type="molecule type" value="Genomic_DNA"/>
</dbReference>
<evidence type="ECO:0000313" key="3">
    <source>
        <dbReference type="EMBL" id="KAK2838870.1"/>
    </source>
</evidence>
<gene>
    <name evidence="3" type="ORF">Q7C36_013684</name>
</gene>
<feature type="compositionally biased region" description="Basic and acidic residues" evidence="2">
    <location>
        <begin position="1"/>
        <end position="13"/>
    </location>
</feature>